<organism evidence="1">
    <name type="scientific">Oppiella nova</name>
    <dbReference type="NCBI Taxonomy" id="334625"/>
    <lineage>
        <taxon>Eukaryota</taxon>
        <taxon>Metazoa</taxon>
        <taxon>Ecdysozoa</taxon>
        <taxon>Arthropoda</taxon>
        <taxon>Chelicerata</taxon>
        <taxon>Arachnida</taxon>
        <taxon>Acari</taxon>
        <taxon>Acariformes</taxon>
        <taxon>Sarcoptiformes</taxon>
        <taxon>Oribatida</taxon>
        <taxon>Brachypylina</taxon>
        <taxon>Oppioidea</taxon>
        <taxon>Oppiidae</taxon>
        <taxon>Oppiella</taxon>
    </lineage>
</organism>
<protein>
    <submittedName>
        <fullName evidence="1">Uncharacterized protein</fullName>
    </submittedName>
</protein>
<evidence type="ECO:0000313" key="2">
    <source>
        <dbReference type="Proteomes" id="UP000728032"/>
    </source>
</evidence>
<sequence length="179" mass="21463">MRRYLTAPHGNCSYYLDTDNGNPFDAISHMNCMRRCRRLWGGPKEKCSIYFMDRYLDELDFEANFTHNDCYNKPIDRLEDRTPFRLLNSDTIIGTEFWHNLDTDHWFAEKSLVWDSTQPMYVYREEPVMSLIDYMVFMGGLFGLWFGTNGKDFVIWIIESRFWLKLPVLQLIPYHLTLI</sequence>
<keyword evidence="2" id="KW-1185">Reference proteome</keyword>
<dbReference type="EMBL" id="OC925553">
    <property type="protein sequence ID" value="CAD7656202.1"/>
    <property type="molecule type" value="Genomic_DNA"/>
</dbReference>
<dbReference type="OrthoDB" id="6535729at2759"/>
<gene>
    <name evidence="1" type="ORF">ONB1V03_LOCUS12842</name>
</gene>
<dbReference type="Proteomes" id="UP000728032">
    <property type="component" value="Unassembled WGS sequence"/>
</dbReference>
<proteinExistence type="predicted"/>
<name>A0A7R9M9R8_9ACAR</name>
<reference evidence="1" key="1">
    <citation type="submission" date="2020-11" db="EMBL/GenBank/DDBJ databases">
        <authorList>
            <person name="Tran Van P."/>
        </authorList>
    </citation>
    <scope>NUCLEOTIDE SEQUENCE</scope>
</reference>
<evidence type="ECO:0000313" key="1">
    <source>
        <dbReference type="EMBL" id="CAD7656202.1"/>
    </source>
</evidence>
<dbReference type="EMBL" id="CAJPVJ010010728">
    <property type="protein sequence ID" value="CAG2173389.1"/>
    <property type="molecule type" value="Genomic_DNA"/>
</dbReference>
<accession>A0A7R9M9R8</accession>
<dbReference type="AlphaFoldDB" id="A0A7R9M9R8"/>